<keyword evidence="3" id="KW-1185">Reference proteome</keyword>
<dbReference type="RefSeq" id="WP_139464678.1">
    <property type="nucleotide sequence ID" value="NZ_VDHJ01000002.1"/>
</dbReference>
<sequence>MIGRAVAATLSGSALILASAPVASAAITPEAIGAQAVSNTNAMSSQANLPLLSDVAPVSACDLGTLAEITGEPASNMTMVSCEFPFATAGIANSDVIFGYHFDQGHWRILNFRDEICTKTVNGKPVPESVAQLAWKC</sequence>
<dbReference type="Proteomes" id="UP000312032">
    <property type="component" value="Unassembled WGS sequence"/>
</dbReference>
<evidence type="ECO:0000313" key="2">
    <source>
        <dbReference type="EMBL" id="TNL99761.1"/>
    </source>
</evidence>
<protein>
    <recommendedName>
        <fullName evidence="4">Secreted protein</fullName>
    </recommendedName>
</protein>
<name>A0A5C4U7U1_9CORY</name>
<reference evidence="2 3" key="1">
    <citation type="submission" date="2019-06" db="EMBL/GenBank/DDBJ databases">
        <authorList>
            <person name="Li J."/>
        </authorList>
    </citation>
    <scope>NUCLEOTIDE SEQUENCE [LARGE SCALE GENOMIC DNA]</scope>
    <source>
        <strain evidence="2 3">LMG 28165</strain>
    </source>
</reference>
<gene>
    <name evidence="2" type="ORF">FHE74_01600</name>
</gene>
<proteinExistence type="predicted"/>
<organism evidence="2 3">
    <name type="scientific">Corynebacterium tapiri</name>
    <dbReference type="NCBI Taxonomy" id="1448266"/>
    <lineage>
        <taxon>Bacteria</taxon>
        <taxon>Bacillati</taxon>
        <taxon>Actinomycetota</taxon>
        <taxon>Actinomycetes</taxon>
        <taxon>Mycobacteriales</taxon>
        <taxon>Corynebacteriaceae</taxon>
        <taxon>Corynebacterium</taxon>
    </lineage>
</organism>
<dbReference type="EMBL" id="VDHJ01000002">
    <property type="protein sequence ID" value="TNL99761.1"/>
    <property type="molecule type" value="Genomic_DNA"/>
</dbReference>
<comment type="caution">
    <text evidence="2">The sequence shown here is derived from an EMBL/GenBank/DDBJ whole genome shotgun (WGS) entry which is preliminary data.</text>
</comment>
<feature type="chain" id="PRO_5022748878" description="Secreted protein" evidence="1">
    <location>
        <begin position="26"/>
        <end position="137"/>
    </location>
</feature>
<evidence type="ECO:0000256" key="1">
    <source>
        <dbReference type="SAM" id="SignalP"/>
    </source>
</evidence>
<dbReference type="AlphaFoldDB" id="A0A5C4U7U1"/>
<keyword evidence="1" id="KW-0732">Signal</keyword>
<accession>A0A5C4U7U1</accession>
<evidence type="ECO:0000313" key="3">
    <source>
        <dbReference type="Proteomes" id="UP000312032"/>
    </source>
</evidence>
<evidence type="ECO:0008006" key="4">
    <source>
        <dbReference type="Google" id="ProtNLM"/>
    </source>
</evidence>
<feature type="signal peptide" evidence="1">
    <location>
        <begin position="1"/>
        <end position="25"/>
    </location>
</feature>